<dbReference type="RefSeq" id="WP_089679972.1">
    <property type="nucleotide sequence ID" value="NZ_FNIV01000009.1"/>
</dbReference>
<organism evidence="3 4">
    <name type="scientific">Halomonas shengliensis</name>
    <dbReference type="NCBI Taxonomy" id="419597"/>
    <lineage>
        <taxon>Bacteria</taxon>
        <taxon>Pseudomonadati</taxon>
        <taxon>Pseudomonadota</taxon>
        <taxon>Gammaproteobacteria</taxon>
        <taxon>Oceanospirillales</taxon>
        <taxon>Halomonadaceae</taxon>
        <taxon>Halomonas</taxon>
    </lineage>
</organism>
<dbReference type="STRING" id="419597.SAMN04487957_10912"/>
<dbReference type="SUPFAM" id="SSF53756">
    <property type="entry name" value="UDP-Glycosyltransferase/glycogen phosphorylase"/>
    <property type="match status" value="1"/>
</dbReference>
<feature type="domain" description="Glycosyltransferase subfamily 4-like N-terminal" evidence="2">
    <location>
        <begin position="16"/>
        <end position="201"/>
    </location>
</feature>
<feature type="domain" description="Glycosyl transferase family 1" evidence="1">
    <location>
        <begin position="225"/>
        <end position="386"/>
    </location>
</feature>
<dbReference type="Pfam" id="PF13579">
    <property type="entry name" value="Glyco_trans_4_4"/>
    <property type="match status" value="1"/>
</dbReference>
<evidence type="ECO:0000313" key="4">
    <source>
        <dbReference type="Proteomes" id="UP000199075"/>
    </source>
</evidence>
<dbReference type="Gene3D" id="3.40.50.2000">
    <property type="entry name" value="Glycogen Phosphorylase B"/>
    <property type="match status" value="2"/>
</dbReference>
<accession>A0A1H0L522</accession>
<dbReference type="EMBL" id="FNIV01000009">
    <property type="protein sequence ID" value="SDO63103.1"/>
    <property type="molecule type" value="Genomic_DNA"/>
</dbReference>
<gene>
    <name evidence="3" type="ORF">SAMN04487957_10912</name>
</gene>
<dbReference type="Proteomes" id="UP000199075">
    <property type="component" value="Unassembled WGS sequence"/>
</dbReference>
<dbReference type="Pfam" id="PF00534">
    <property type="entry name" value="Glycos_transf_1"/>
    <property type="match status" value="1"/>
</dbReference>
<dbReference type="AlphaFoldDB" id="A0A1H0L522"/>
<dbReference type="PANTHER" id="PTHR12526:SF622">
    <property type="entry name" value="GLYCOSYLTRANSFERASE (GROUP I)"/>
    <property type="match status" value="1"/>
</dbReference>
<sequence>MHIVIMTHGGGSPYHGPNMRWYFLGKALRDLDFRITIVSSSYFHKYHELPNTDGDVTHENIDGIKYVWLKTRSYQRRLGQVFNQFQFAFKAYRYATSDLVPADVDVVVASSPHPFVIYAANRLAHQRKVPLLYEVRDLWPLVIRGLSGAPAYHPYLLLLKFTEWFAVRKADVIASVKPGDKDYFQQMYDFDVQRFFYAPNGFYVDKVPEVSLLPEEGCGSGDLSTPESPFVVGYVGALSSYYGINDLIEAARLLQDDRQIRFRIVGGGEDLNKLRDMAKQYELTNIEFVGPVPKSDVLRELQSFNACYVGLKDVEANRYGISCNKLFEYMHAGKPVIASYKTDYDPVAFARCGITVPSGNPSMIANAVMRLKENPSLCHKLGKAGANYFYDNHEFSVVANKYYELFHSLKKTIK</sequence>
<dbReference type="InterPro" id="IPR001296">
    <property type="entry name" value="Glyco_trans_1"/>
</dbReference>
<dbReference type="InterPro" id="IPR028098">
    <property type="entry name" value="Glyco_trans_4-like_N"/>
</dbReference>
<reference evidence="4" key="1">
    <citation type="submission" date="2016-10" db="EMBL/GenBank/DDBJ databases">
        <authorList>
            <person name="Varghese N."/>
            <person name="Submissions S."/>
        </authorList>
    </citation>
    <scope>NUCLEOTIDE SEQUENCE [LARGE SCALE GENOMIC DNA]</scope>
    <source>
        <strain evidence="4">CGMCC 1.6444</strain>
    </source>
</reference>
<dbReference type="OrthoDB" id="9787293at2"/>
<protein>
    <submittedName>
        <fullName evidence="3">Glycosyltransferase involved in cell wall bisynthesis</fullName>
    </submittedName>
</protein>
<dbReference type="CDD" id="cd03794">
    <property type="entry name" value="GT4_WbuB-like"/>
    <property type="match status" value="1"/>
</dbReference>
<dbReference type="GO" id="GO:0016757">
    <property type="term" value="F:glycosyltransferase activity"/>
    <property type="evidence" value="ECO:0007669"/>
    <property type="project" value="InterPro"/>
</dbReference>
<name>A0A1H0L522_9GAMM</name>
<dbReference type="GO" id="GO:1901135">
    <property type="term" value="P:carbohydrate derivative metabolic process"/>
    <property type="evidence" value="ECO:0007669"/>
    <property type="project" value="UniProtKB-ARBA"/>
</dbReference>
<proteinExistence type="predicted"/>
<evidence type="ECO:0000259" key="2">
    <source>
        <dbReference type="Pfam" id="PF13579"/>
    </source>
</evidence>
<keyword evidence="3" id="KW-0808">Transferase</keyword>
<keyword evidence="4" id="KW-1185">Reference proteome</keyword>
<evidence type="ECO:0000259" key="1">
    <source>
        <dbReference type="Pfam" id="PF00534"/>
    </source>
</evidence>
<dbReference type="PANTHER" id="PTHR12526">
    <property type="entry name" value="GLYCOSYLTRANSFERASE"/>
    <property type="match status" value="1"/>
</dbReference>
<evidence type="ECO:0000313" key="3">
    <source>
        <dbReference type="EMBL" id="SDO63103.1"/>
    </source>
</evidence>